<dbReference type="EMBL" id="QKZK01000024">
    <property type="protein sequence ID" value="PZX13573.1"/>
    <property type="molecule type" value="Genomic_DNA"/>
</dbReference>
<dbReference type="Proteomes" id="UP000249239">
    <property type="component" value="Unassembled WGS sequence"/>
</dbReference>
<name>A0A2W7N1D3_9BACT</name>
<evidence type="ECO:0000313" key="3">
    <source>
        <dbReference type="Proteomes" id="UP000249239"/>
    </source>
</evidence>
<reference evidence="2 3" key="1">
    <citation type="submission" date="2018-06" db="EMBL/GenBank/DDBJ databases">
        <title>Genomic Encyclopedia of Archaeal and Bacterial Type Strains, Phase II (KMG-II): from individual species to whole genera.</title>
        <authorList>
            <person name="Goeker M."/>
        </authorList>
    </citation>
    <scope>NUCLEOTIDE SEQUENCE [LARGE SCALE GENOMIC DNA]</scope>
    <source>
        <strain evidence="2 3">DSM 6779</strain>
    </source>
</reference>
<gene>
    <name evidence="2" type="ORF">LX69_02606</name>
</gene>
<dbReference type="RefSeq" id="WP_111446446.1">
    <property type="nucleotide sequence ID" value="NZ_QKZK01000024.1"/>
</dbReference>
<organism evidence="2 3">
    <name type="scientific">Breznakibacter xylanolyticus</name>
    <dbReference type="NCBI Taxonomy" id="990"/>
    <lineage>
        <taxon>Bacteria</taxon>
        <taxon>Pseudomonadati</taxon>
        <taxon>Bacteroidota</taxon>
        <taxon>Bacteroidia</taxon>
        <taxon>Marinilabiliales</taxon>
        <taxon>Marinilabiliaceae</taxon>
        <taxon>Breznakibacter</taxon>
    </lineage>
</organism>
<feature type="region of interest" description="Disordered" evidence="1">
    <location>
        <begin position="172"/>
        <end position="198"/>
    </location>
</feature>
<accession>A0A2W7N1D3</accession>
<evidence type="ECO:0000313" key="2">
    <source>
        <dbReference type="EMBL" id="PZX13573.1"/>
    </source>
</evidence>
<comment type="caution">
    <text evidence="2">The sequence shown here is derived from an EMBL/GenBank/DDBJ whole genome shotgun (WGS) entry which is preliminary data.</text>
</comment>
<evidence type="ECO:0000256" key="1">
    <source>
        <dbReference type="SAM" id="MobiDB-lite"/>
    </source>
</evidence>
<protein>
    <submittedName>
        <fullName evidence="2">Uncharacterized protein DUF5063</fullName>
    </submittedName>
</protein>
<feature type="compositionally biased region" description="Acidic residues" evidence="1">
    <location>
        <begin position="173"/>
        <end position="183"/>
    </location>
</feature>
<dbReference type="InterPro" id="IPR032025">
    <property type="entry name" value="DUF5063"/>
</dbReference>
<dbReference type="Pfam" id="PF16702">
    <property type="entry name" value="DUF5063"/>
    <property type="match status" value="1"/>
</dbReference>
<sequence>MDETFDHLVYSKNVIEFVTVGREYCHFLEHAEDYSRKDFFKVALRMLPLLYLKAVVLPKPEQVLDDMVEKSVTESWYETVKTVLEQQLGAHNVYLEVFTPDIQRADTPVAAFMAEDLTDIYQDVKDFLEVFKTGVTELMNDALYELVNNFETYWGQKAVNCMRALHNVNYGDEPLEDDESDAPMDEHEPERQTDNWIFTQRRQQWNLDSDLPLD</sequence>
<dbReference type="AlphaFoldDB" id="A0A2W7N1D3"/>
<feature type="compositionally biased region" description="Basic and acidic residues" evidence="1">
    <location>
        <begin position="184"/>
        <end position="193"/>
    </location>
</feature>
<dbReference type="Gene3D" id="1.20.120.1550">
    <property type="entry name" value="Protein of unknown function DUF5063"/>
    <property type="match status" value="1"/>
</dbReference>
<keyword evidence="3" id="KW-1185">Reference proteome</keyword>
<proteinExistence type="predicted"/>
<dbReference type="InterPro" id="IPR038312">
    <property type="entry name" value="DUF5063_sf"/>
</dbReference>
<dbReference type="OrthoDB" id="2882299at2"/>